<feature type="transmembrane region" description="Helical" evidence="1">
    <location>
        <begin position="85"/>
        <end position="106"/>
    </location>
</feature>
<dbReference type="AlphaFoldDB" id="A0AA41XD10"/>
<feature type="transmembrane region" description="Helical" evidence="1">
    <location>
        <begin position="152"/>
        <end position="174"/>
    </location>
</feature>
<dbReference type="EMBL" id="JANCLT010000013">
    <property type="protein sequence ID" value="MCP8970650.1"/>
    <property type="molecule type" value="Genomic_DNA"/>
</dbReference>
<sequence length="274" mass="30076">MNKSVIWAIAQKDMRAITTNNQIWGGMVVLPLILCVLMPGGIILAAKLAPTDTKDMKDMIQAVLQALPADMAQDMRSWSGSKQMIYVLVNYMLGSLFLLIPCLNSMMTAANSFVGEKERRTLESLLFAPITMTELFVGKVLSALLPAIVLSFISFVLFCLVVNGLTIGMFPELLAMNANWLLLVFWLSPILSLFSVLLNVLISARVQSFQAAQQMGATIVLPVIALVIGQATGMLLLSPMLLFAIGLVLLVGNVLLLKLITRYNDRNLLFEKQI</sequence>
<feature type="transmembrane region" description="Helical" evidence="1">
    <location>
        <begin position="241"/>
        <end position="260"/>
    </location>
</feature>
<organism evidence="2 3">
    <name type="scientific">Ectobacillus ponti</name>
    <dbReference type="NCBI Taxonomy" id="2961894"/>
    <lineage>
        <taxon>Bacteria</taxon>
        <taxon>Bacillati</taxon>
        <taxon>Bacillota</taxon>
        <taxon>Bacilli</taxon>
        <taxon>Bacillales</taxon>
        <taxon>Bacillaceae</taxon>
        <taxon>Ectobacillus</taxon>
    </lineage>
</organism>
<gene>
    <name evidence="2" type="ORF">NK662_19210</name>
</gene>
<dbReference type="PANTHER" id="PTHR43471">
    <property type="entry name" value="ABC TRANSPORTER PERMEASE"/>
    <property type="match status" value="1"/>
</dbReference>
<comment type="caution">
    <text evidence="2">The sequence shown here is derived from an EMBL/GenBank/DDBJ whole genome shotgun (WGS) entry which is preliminary data.</text>
</comment>
<feature type="transmembrane region" description="Helical" evidence="1">
    <location>
        <begin position="23"/>
        <end position="49"/>
    </location>
</feature>
<dbReference type="Proteomes" id="UP001156102">
    <property type="component" value="Unassembled WGS sequence"/>
</dbReference>
<dbReference type="GO" id="GO:0005886">
    <property type="term" value="C:plasma membrane"/>
    <property type="evidence" value="ECO:0007669"/>
    <property type="project" value="UniProtKB-SubCell"/>
</dbReference>
<feature type="transmembrane region" description="Helical" evidence="1">
    <location>
        <begin position="214"/>
        <end position="235"/>
    </location>
</feature>
<keyword evidence="1" id="KW-1133">Transmembrane helix</keyword>
<keyword evidence="1" id="KW-0812">Transmembrane</keyword>
<protein>
    <submittedName>
        <fullName evidence="2">ABC transporter permease subunit</fullName>
    </submittedName>
</protein>
<reference evidence="2" key="1">
    <citation type="submission" date="2022-07" db="EMBL/GenBank/DDBJ databases">
        <authorList>
            <person name="Li W.-J."/>
            <person name="Deng Q.-Q."/>
        </authorList>
    </citation>
    <scope>NUCLEOTIDE SEQUENCE</scope>
    <source>
        <strain evidence="2">SYSU M60031</strain>
    </source>
</reference>
<feature type="transmembrane region" description="Helical" evidence="1">
    <location>
        <begin position="180"/>
        <end position="202"/>
    </location>
</feature>
<accession>A0AA41XD10</accession>
<name>A0AA41XD10_9BACI</name>
<keyword evidence="1" id="KW-0472">Membrane</keyword>
<dbReference type="RefSeq" id="WP_254760574.1">
    <property type="nucleotide sequence ID" value="NZ_JANCLT010000013.1"/>
</dbReference>
<evidence type="ECO:0000313" key="2">
    <source>
        <dbReference type="EMBL" id="MCP8970650.1"/>
    </source>
</evidence>
<keyword evidence="3" id="KW-1185">Reference proteome</keyword>
<evidence type="ECO:0000256" key="1">
    <source>
        <dbReference type="SAM" id="Phobius"/>
    </source>
</evidence>
<evidence type="ECO:0000313" key="3">
    <source>
        <dbReference type="Proteomes" id="UP001156102"/>
    </source>
</evidence>
<proteinExistence type="predicted"/>
<dbReference type="GO" id="GO:0140359">
    <property type="term" value="F:ABC-type transporter activity"/>
    <property type="evidence" value="ECO:0007669"/>
    <property type="project" value="InterPro"/>
</dbReference>
<dbReference type="Pfam" id="PF12679">
    <property type="entry name" value="ABC2_membrane_2"/>
    <property type="match status" value="1"/>
</dbReference>